<proteinExistence type="predicted"/>
<dbReference type="Gene3D" id="3.30.565.60">
    <property type="match status" value="1"/>
</dbReference>
<name>A0A3B1AVQ0_9ZZZZ</name>
<dbReference type="GO" id="GO:0004386">
    <property type="term" value="F:helicase activity"/>
    <property type="evidence" value="ECO:0007669"/>
    <property type="project" value="UniProtKB-KW"/>
</dbReference>
<dbReference type="Pfam" id="PF13749">
    <property type="entry name" value="HATPase_c_4"/>
    <property type="match status" value="1"/>
</dbReference>
<reference evidence="2" key="1">
    <citation type="submission" date="2018-06" db="EMBL/GenBank/DDBJ databases">
        <authorList>
            <person name="Zhirakovskaya E."/>
        </authorList>
    </citation>
    <scope>NUCLEOTIDE SEQUENCE</scope>
</reference>
<dbReference type="InterPro" id="IPR038475">
    <property type="entry name" value="RecG_C_sf"/>
</dbReference>
<organism evidence="2">
    <name type="scientific">hydrothermal vent metagenome</name>
    <dbReference type="NCBI Taxonomy" id="652676"/>
    <lineage>
        <taxon>unclassified sequences</taxon>
        <taxon>metagenomes</taxon>
        <taxon>ecological metagenomes</taxon>
    </lineage>
</organism>
<dbReference type="InterPro" id="IPR007421">
    <property type="entry name" value="Schlafen_AlbA_2_dom"/>
</dbReference>
<dbReference type="EMBL" id="UOFU01000354">
    <property type="protein sequence ID" value="VAX03894.1"/>
    <property type="molecule type" value="Genomic_DNA"/>
</dbReference>
<gene>
    <name evidence="2" type="ORF">MNBD_GAMMA20-937</name>
</gene>
<sequence length="410" mass="46475">MLKTELLELIANGENSGIEFKRDDVRPEQLAKEIVAMANFQGGRVILGVEDDGTLSGIQRNNLEEWVMNVIQDKIHPLILPFYEEIKFDENKTVAMITFPQGISKPYVVRESGAEKIYIRVGSTSRLATREQQMRLFELGGMLHTEVMPVPRTNINCLDKARLQNYFQDIIADPEVPQTSTEWESRLLGLGFLSEAGDNVCCSIAGLVLFGKNPRRYLKQSGLRVFAFAGEDKEYQALLDETLDGPLVGRWDVTDSGKSLIDGGIIERFIKQVTPFISEQASGIDRHFRRESKWYYPIEAVREVLLNALAHRDWTRFVDIEIGIYSNRLEVISPGALPNAMSIEKMIAGQRSPRNAIIMDVLRDYGYADARGMGVRTKVIPLMKRMNQVEPLFEATEDYVKTVLPREKQA</sequence>
<feature type="domain" description="Schlafen AlbA-2" evidence="1">
    <location>
        <begin position="14"/>
        <end position="128"/>
    </location>
</feature>
<accession>A0A3B1AVQ0</accession>
<dbReference type="AlphaFoldDB" id="A0A3B1AVQ0"/>
<dbReference type="InterPro" id="IPR038461">
    <property type="entry name" value="Schlafen_AlbA_2_dom_sf"/>
</dbReference>
<keyword evidence="2" id="KW-0547">Nucleotide-binding</keyword>
<keyword evidence="2" id="KW-0067">ATP-binding</keyword>
<evidence type="ECO:0000313" key="2">
    <source>
        <dbReference type="EMBL" id="VAX03894.1"/>
    </source>
</evidence>
<dbReference type="Pfam" id="PF04326">
    <property type="entry name" value="SLFN_AlbA_2"/>
    <property type="match status" value="1"/>
</dbReference>
<keyword evidence="2" id="KW-0347">Helicase</keyword>
<keyword evidence="2" id="KW-0378">Hydrolase</keyword>
<dbReference type="PANTHER" id="PTHR30595:SF6">
    <property type="entry name" value="SCHLAFEN ALBA-2 DOMAIN-CONTAINING PROTEIN"/>
    <property type="match status" value="1"/>
</dbReference>
<evidence type="ECO:0000259" key="1">
    <source>
        <dbReference type="Pfam" id="PF04326"/>
    </source>
</evidence>
<protein>
    <submittedName>
        <fullName evidence="2">ATP-dependent DNA helicase</fullName>
    </submittedName>
</protein>
<dbReference type="Gene3D" id="3.30.950.30">
    <property type="entry name" value="Schlafen, AAA domain"/>
    <property type="match status" value="1"/>
</dbReference>
<dbReference type="PANTHER" id="PTHR30595">
    <property type="entry name" value="GLPR-RELATED TRANSCRIPTIONAL REPRESSOR"/>
    <property type="match status" value="1"/>
</dbReference>